<dbReference type="Gene3D" id="3.40.50.1820">
    <property type="entry name" value="alpha/beta hydrolase"/>
    <property type="match status" value="1"/>
</dbReference>
<dbReference type="InterPro" id="IPR029058">
    <property type="entry name" value="AB_hydrolase_fold"/>
</dbReference>
<evidence type="ECO:0000313" key="1">
    <source>
        <dbReference type="EMBL" id="ESQ81506.1"/>
    </source>
</evidence>
<proteinExistence type="predicted"/>
<dbReference type="EMBL" id="AWGB01000088">
    <property type="protein sequence ID" value="ESQ81506.1"/>
    <property type="molecule type" value="Genomic_DNA"/>
</dbReference>
<dbReference type="STRING" id="1121022.GCA_000376105_04357"/>
<sequence length="616" mass="68048">MNHGFREKIVERSLKLSLVILAGIAIFSRSEPVWAMTPPSICQISDLRLSPSGRFVYAPLNWYNLVLYDVSCLKSQPWDACSPLVVATKSDLGFLGFAFQDQDKYVSFYSRATNESGLATSTILAEKVAIRPNKNNADYERKEFPSGVHSDGNALGYLVLAKQFRYQNIERFFRATSTALKLADQHHTYNSAANARDIFGFASADQYFIFKRDNAFRVTAFAKNTNGRPQDLPGIAFDRDDLPSFAIDGNDAIMATLGSVIRVSPQGELTSDSSGRPRARLIDTGADDQYVGYFTNDAIIPATRDPFLSSLAQRVDGSGKYLAHVTVLPNRKLAVVSFLNNLPATDSGALSYRHEIQSNNEVVSIDCGKSQNFTFSIQRLSSRRSTWVKSFSTSGATDTVLFLHGGPYRHEEPTTSTALRYFLAHGLNVNVIEFGGQNYTLETAQLLSSGGYGSLNADARDVEAYSRAFLNPARTHLYATSFGAHLFTRLSPGFVNGFRSLVLDLPSGTIAPDLNNDTPTISAMNRQIMGDEIIIGNLDNAYFAALKDCPISRRAMIIYNDEDDRVFPEADYATCAGSDGVEFIEDVVGHNTSPLQAGFDSQVFEHYARILKFMRR</sequence>
<name>V4P019_9CAUL</name>
<comment type="caution">
    <text evidence="1">The sequence shown here is derived from an EMBL/GenBank/DDBJ whole genome shotgun (WGS) entry which is preliminary data.</text>
</comment>
<keyword evidence="2" id="KW-1185">Reference proteome</keyword>
<protein>
    <submittedName>
        <fullName evidence="1">Uncharacterized protein</fullName>
    </submittedName>
</protein>
<dbReference type="AlphaFoldDB" id="V4P019"/>
<gene>
    <name evidence="1" type="ORF">ABENE_21930</name>
</gene>
<reference evidence="1 2" key="1">
    <citation type="journal article" date="2014" name="Nature">
        <title>Sequential evolution of bacterial morphology by co-option of a developmental regulator.</title>
        <authorList>
            <person name="Jiang C."/>
            <person name="Brown P.J."/>
            <person name="Ducret A."/>
            <person name="Brun Y.V."/>
        </authorList>
    </citation>
    <scope>NUCLEOTIDE SEQUENCE [LARGE SCALE GENOMIC DNA]</scope>
    <source>
        <strain evidence="1 2">DSM 16100</strain>
    </source>
</reference>
<organism evidence="1 2">
    <name type="scientific">Asticcacaulis benevestitus DSM 16100 = ATCC BAA-896</name>
    <dbReference type="NCBI Taxonomy" id="1121022"/>
    <lineage>
        <taxon>Bacteria</taxon>
        <taxon>Pseudomonadati</taxon>
        <taxon>Pseudomonadota</taxon>
        <taxon>Alphaproteobacteria</taxon>
        <taxon>Caulobacterales</taxon>
        <taxon>Caulobacteraceae</taxon>
        <taxon>Asticcacaulis</taxon>
    </lineage>
</organism>
<accession>V4P019</accession>
<dbReference type="Proteomes" id="UP000017837">
    <property type="component" value="Unassembled WGS sequence"/>
</dbReference>
<dbReference type="SUPFAM" id="SSF53474">
    <property type="entry name" value="alpha/beta-Hydrolases"/>
    <property type="match status" value="1"/>
</dbReference>
<dbReference type="PATRIC" id="fig|1121022.4.peg.4492"/>
<evidence type="ECO:0000313" key="2">
    <source>
        <dbReference type="Proteomes" id="UP000017837"/>
    </source>
</evidence>